<protein>
    <recommendedName>
        <fullName evidence="1">RES domain-containing protein</fullName>
    </recommendedName>
</protein>
<dbReference type="EMBL" id="AASE01000001">
    <property type="protein sequence ID" value="EAT60052.1"/>
    <property type="molecule type" value="Genomic_DNA"/>
</dbReference>
<evidence type="ECO:0000313" key="2">
    <source>
        <dbReference type="EMBL" id="EAT60052.1"/>
    </source>
</evidence>
<sequence>MDTLFSKLTLADTHRNLIRNVVSLRESEDLFDDLSDRPEEWQMAQQVELDVKPHPYRSSQPEIHRPFEDALWFNAIAWPFKNWQASRFSDGSFGVWYGSDKVETTVYESAYHWFRGLLCDAGFEHEAVVIERKLYSVACDALLLDFRQVVQEYPDMLHMSDYSFTHAVGARIHREGHPGLLTFSVRQKRGLNYAILNPGVLSNPRHHSNLTYRLEGKVVTVEKVPGVVWMEIDRNQL</sequence>
<dbReference type="OrthoDB" id="9795903at2"/>
<dbReference type="SMART" id="SM00953">
    <property type="entry name" value="RES"/>
    <property type="match status" value="1"/>
</dbReference>
<dbReference type="Proteomes" id="UP000004162">
    <property type="component" value="Unassembled WGS sequence"/>
</dbReference>
<evidence type="ECO:0000259" key="1">
    <source>
        <dbReference type="SMART" id="SM00953"/>
    </source>
</evidence>
<keyword evidence="3" id="KW-1185">Reference proteome</keyword>
<feature type="domain" description="RES" evidence="1">
    <location>
        <begin position="79"/>
        <end position="207"/>
    </location>
</feature>
<name>Q0YUH9_9CHLB</name>
<proteinExistence type="predicted"/>
<dbReference type="RefSeq" id="WP_006365328.1">
    <property type="nucleotide sequence ID" value="NZ_AASE01000001.1"/>
</dbReference>
<accession>Q0YUH9</accession>
<reference evidence="2 3" key="1">
    <citation type="submission" date="2006-07" db="EMBL/GenBank/DDBJ databases">
        <title>Annotation of the draft genome assembly of Chlorobium ferroxidans DSM 13031.</title>
        <authorList>
            <consortium name="US DOE Joint Genome Institute (JGI-ORNL)"/>
            <person name="Larimer F."/>
            <person name="Land M."/>
            <person name="Hauser L."/>
        </authorList>
    </citation>
    <scope>NUCLEOTIDE SEQUENCE [LARGE SCALE GENOMIC DNA]</scope>
    <source>
        <strain evidence="2 3">DSM 13031</strain>
    </source>
</reference>
<dbReference type="AlphaFoldDB" id="Q0YUH9"/>
<reference evidence="2 3" key="2">
    <citation type="submission" date="2006-07" db="EMBL/GenBank/DDBJ databases">
        <title>Sequencing of the draft genome and assembly of Chlorobium ferroxidans DSM 13031.</title>
        <authorList>
            <consortium name="US DOE Joint Genome Institute (JGI-PGF)"/>
            <person name="Copeland A."/>
            <person name="Lucas S."/>
            <person name="Lapidus A."/>
            <person name="Barry K."/>
            <person name="Glavina del Rio T."/>
            <person name="Dalin E."/>
            <person name="Tice H."/>
            <person name="Bruce D."/>
            <person name="Pitluck S."/>
            <person name="Richardson P."/>
        </authorList>
    </citation>
    <scope>NUCLEOTIDE SEQUENCE [LARGE SCALE GENOMIC DNA]</scope>
    <source>
        <strain evidence="2 3">DSM 13031</strain>
    </source>
</reference>
<evidence type="ECO:0000313" key="3">
    <source>
        <dbReference type="Proteomes" id="UP000004162"/>
    </source>
</evidence>
<dbReference type="InterPro" id="IPR014914">
    <property type="entry name" value="RES_dom"/>
</dbReference>
<comment type="caution">
    <text evidence="2">The sequence shown here is derived from an EMBL/GenBank/DDBJ whole genome shotgun (WGS) entry which is preliminary data.</text>
</comment>
<dbReference type="Pfam" id="PF08808">
    <property type="entry name" value="RES"/>
    <property type="match status" value="1"/>
</dbReference>
<gene>
    <name evidence="2" type="ORF">CferDRAFT_2059</name>
</gene>
<organism evidence="2 3">
    <name type="scientific">Chlorobium ferrooxidans DSM 13031</name>
    <dbReference type="NCBI Taxonomy" id="377431"/>
    <lineage>
        <taxon>Bacteria</taxon>
        <taxon>Pseudomonadati</taxon>
        <taxon>Chlorobiota</taxon>
        <taxon>Chlorobiia</taxon>
        <taxon>Chlorobiales</taxon>
        <taxon>Chlorobiaceae</taxon>
        <taxon>Chlorobium/Pelodictyon group</taxon>
        <taxon>Chlorobium</taxon>
    </lineage>
</organism>